<evidence type="ECO:0000313" key="3">
    <source>
        <dbReference type="Proteomes" id="UP000241818"/>
    </source>
</evidence>
<protein>
    <submittedName>
        <fullName evidence="2">Uncharacterized protein</fullName>
    </submittedName>
</protein>
<name>A0A2T3B7H5_AMORE</name>
<feature type="region of interest" description="Disordered" evidence="1">
    <location>
        <begin position="1"/>
        <end position="24"/>
    </location>
</feature>
<gene>
    <name evidence="2" type="ORF">M430DRAFT_64544</name>
</gene>
<dbReference type="OrthoDB" id="5377226at2759"/>
<evidence type="ECO:0000256" key="1">
    <source>
        <dbReference type="SAM" id="MobiDB-lite"/>
    </source>
</evidence>
<organism evidence="2 3">
    <name type="scientific">Amorphotheca resinae ATCC 22711</name>
    <dbReference type="NCBI Taxonomy" id="857342"/>
    <lineage>
        <taxon>Eukaryota</taxon>
        <taxon>Fungi</taxon>
        <taxon>Dikarya</taxon>
        <taxon>Ascomycota</taxon>
        <taxon>Pezizomycotina</taxon>
        <taxon>Leotiomycetes</taxon>
        <taxon>Helotiales</taxon>
        <taxon>Amorphothecaceae</taxon>
        <taxon>Amorphotheca</taxon>
    </lineage>
</organism>
<dbReference type="EMBL" id="KZ679008">
    <property type="protein sequence ID" value="PSS22834.1"/>
    <property type="molecule type" value="Genomic_DNA"/>
</dbReference>
<keyword evidence="3" id="KW-1185">Reference proteome</keyword>
<dbReference type="Proteomes" id="UP000241818">
    <property type="component" value="Unassembled WGS sequence"/>
</dbReference>
<proteinExistence type="predicted"/>
<accession>A0A2T3B7H5</accession>
<dbReference type="GeneID" id="36577196"/>
<sequence length="241" mass="27140">MPSVAQGTVSPLCGRKRRREDGPNNIEMQMKLSSPHLQRASIPEPAPIFNTEFSNTLPNERKQLIPRSRRHDQKRQRVEPHAVENDLYFTQERYPHNAIDRAGEDRKPKIDLSPCHICRRKPTVKSELDAFADCEGCARRTCYICIRECPGWGADNHGVMEGDYNSLDFSFNGAGQDVEFSGRADRMDTVYDIDDGFSAKTAWKEGRTTGHRRMVCSRCCVEKGTEGEVCCLGCLRAGDAG</sequence>
<dbReference type="AlphaFoldDB" id="A0A2T3B7H5"/>
<dbReference type="RefSeq" id="XP_024722880.1">
    <property type="nucleotide sequence ID" value="XM_024869115.1"/>
</dbReference>
<evidence type="ECO:0000313" key="2">
    <source>
        <dbReference type="EMBL" id="PSS22834.1"/>
    </source>
</evidence>
<reference evidence="2 3" key="1">
    <citation type="journal article" date="2018" name="New Phytol.">
        <title>Comparative genomics and transcriptomics depict ericoid mycorrhizal fungi as versatile saprotrophs and plant mutualists.</title>
        <authorList>
            <person name="Martino E."/>
            <person name="Morin E."/>
            <person name="Grelet G.A."/>
            <person name="Kuo A."/>
            <person name="Kohler A."/>
            <person name="Daghino S."/>
            <person name="Barry K.W."/>
            <person name="Cichocki N."/>
            <person name="Clum A."/>
            <person name="Dockter R.B."/>
            <person name="Hainaut M."/>
            <person name="Kuo R.C."/>
            <person name="LaButti K."/>
            <person name="Lindahl B.D."/>
            <person name="Lindquist E.A."/>
            <person name="Lipzen A."/>
            <person name="Khouja H.R."/>
            <person name="Magnuson J."/>
            <person name="Murat C."/>
            <person name="Ohm R.A."/>
            <person name="Singer S.W."/>
            <person name="Spatafora J.W."/>
            <person name="Wang M."/>
            <person name="Veneault-Fourrey C."/>
            <person name="Henrissat B."/>
            <person name="Grigoriev I.V."/>
            <person name="Martin F.M."/>
            <person name="Perotto S."/>
        </authorList>
    </citation>
    <scope>NUCLEOTIDE SEQUENCE [LARGE SCALE GENOMIC DNA]</scope>
    <source>
        <strain evidence="2 3">ATCC 22711</strain>
    </source>
</reference>
<dbReference type="InParanoid" id="A0A2T3B7H5"/>